<feature type="transmembrane region" description="Helical" evidence="7">
    <location>
        <begin position="208"/>
        <end position="227"/>
    </location>
</feature>
<evidence type="ECO:0000256" key="5">
    <source>
        <dbReference type="ARBA" id="ARBA00023136"/>
    </source>
</evidence>
<gene>
    <name evidence="8" type="ORF">B5807_03898</name>
</gene>
<feature type="transmembrane region" description="Helical" evidence="7">
    <location>
        <begin position="433"/>
        <end position="454"/>
    </location>
</feature>
<evidence type="ECO:0000313" key="8">
    <source>
        <dbReference type="EMBL" id="OSS51345.1"/>
    </source>
</evidence>
<feature type="transmembrane region" description="Helical" evidence="7">
    <location>
        <begin position="141"/>
        <end position="165"/>
    </location>
</feature>
<comment type="similarity">
    <text evidence="6">Belongs to the major facilitator superfamily. Allantoate permease family.</text>
</comment>
<name>A0A1Y2M5F7_EPING</name>
<evidence type="ECO:0000256" key="2">
    <source>
        <dbReference type="ARBA" id="ARBA00022448"/>
    </source>
</evidence>
<dbReference type="AlphaFoldDB" id="A0A1Y2M5F7"/>
<dbReference type="GO" id="GO:0016020">
    <property type="term" value="C:membrane"/>
    <property type="evidence" value="ECO:0007669"/>
    <property type="project" value="UniProtKB-SubCell"/>
</dbReference>
<evidence type="ECO:0000256" key="7">
    <source>
        <dbReference type="SAM" id="Phobius"/>
    </source>
</evidence>
<evidence type="ECO:0000256" key="4">
    <source>
        <dbReference type="ARBA" id="ARBA00022989"/>
    </source>
</evidence>
<evidence type="ECO:0008006" key="10">
    <source>
        <dbReference type="Google" id="ProtNLM"/>
    </source>
</evidence>
<dbReference type="Proteomes" id="UP000193240">
    <property type="component" value="Unassembled WGS sequence"/>
</dbReference>
<dbReference type="FunFam" id="1.20.1250.20:FF:000064">
    <property type="entry name" value="MFS allantoate transporter"/>
    <property type="match status" value="1"/>
</dbReference>
<keyword evidence="3 7" id="KW-0812">Transmembrane</keyword>
<feature type="transmembrane region" description="Helical" evidence="7">
    <location>
        <begin position="116"/>
        <end position="135"/>
    </location>
</feature>
<dbReference type="PANTHER" id="PTHR43791">
    <property type="entry name" value="PERMEASE-RELATED"/>
    <property type="match status" value="1"/>
</dbReference>
<dbReference type="GO" id="GO:0022857">
    <property type="term" value="F:transmembrane transporter activity"/>
    <property type="evidence" value="ECO:0007669"/>
    <property type="project" value="InterPro"/>
</dbReference>
<dbReference type="SUPFAM" id="SSF103473">
    <property type="entry name" value="MFS general substrate transporter"/>
    <property type="match status" value="1"/>
</dbReference>
<dbReference type="InterPro" id="IPR011701">
    <property type="entry name" value="MFS"/>
</dbReference>
<feature type="transmembrane region" description="Helical" evidence="7">
    <location>
        <begin position="312"/>
        <end position="334"/>
    </location>
</feature>
<proteinExistence type="inferred from homology"/>
<protein>
    <recommendedName>
        <fullName evidence="10">Major facilitator superfamily (MFS) profile domain-containing protein</fullName>
    </recommendedName>
</protein>
<keyword evidence="2" id="KW-0813">Transport</keyword>
<feature type="transmembrane region" description="Helical" evidence="7">
    <location>
        <begin position="369"/>
        <end position="389"/>
    </location>
</feature>
<feature type="transmembrane region" description="Helical" evidence="7">
    <location>
        <begin position="341"/>
        <end position="357"/>
    </location>
</feature>
<dbReference type="OMA" id="NTRTYWM"/>
<evidence type="ECO:0000313" key="9">
    <source>
        <dbReference type="Proteomes" id="UP000193240"/>
    </source>
</evidence>
<reference evidence="8 9" key="1">
    <citation type="journal article" date="2017" name="Genome Announc.">
        <title>Genome sequence of the saprophytic ascomycete Epicoccum nigrum ICMP 19927 strain isolated from New Zealand.</title>
        <authorList>
            <person name="Fokin M."/>
            <person name="Fleetwood D."/>
            <person name="Weir B.S."/>
            <person name="Villas-Boas S.G."/>
        </authorList>
    </citation>
    <scope>NUCLEOTIDE SEQUENCE [LARGE SCALE GENOMIC DNA]</scope>
    <source>
        <strain evidence="8 9">ICMP 19927</strain>
    </source>
</reference>
<keyword evidence="9" id="KW-1185">Reference proteome</keyword>
<dbReference type="Pfam" id="PF07690">
    <property type="entry name" value="MFS_1"/>
    <property type="match status" value="1"/>
</dbReference>
<feature type="transmembrane region" description="Helical" evidence="7">
    <location>
        <begin position="92"/>
        <end position="109"/>
    </location>
</feature>
<dbReference type="EMBL" id="KZ107840">
    <property type="protein sequence ID" value="OSS51345.1"/>
    <property type="molecule type" value="Genomic_DNA"/>
</dbReference>
<feature type="transmembrane region" description="Helical" evidence="7">
    <location>
        <begin position="177"/>
        <end position="196"/>
    </location>
</feature>
<dbReference type="InterPro" id="IPR036259">
    <property type="entry name" value="MFS_trans_sf"/>
</dbReference>
<dbReference type="PANTHER" id="PTHR43791:SF103">
    <property type="entry name" value="MAJOR FACILITATOR SUPERFAMILY (MFS) PROFILE DOMAIN-CONTAINING PROTEIN-RELATED"/>
    <property type="match status" value="1"/>
</dbReference>
<feature type="transmembrane region" description="Helical" evidence="7">
    <location>
        <begin position="401"/>
        <end position="421"/>
    </location>
</feature>
<comment type="subcellular location">
    <subcellularLocation>
        <location evidence="1">Membrane</location>
        <topology evidence="1">Multi-pass membrane protein</topology>
    </subcellularLocation>
</comment>
<evidence type="ECO:0000256" key="3">
    <source>
        <dbReference type="ARBA" id="ARBA00022692"/>
    </source>
</evidence>
<dbReference type="Gene3D" id="1.20.1250.20">
    <property type="entry name" value="MFS general substrate transporter like domains"/>
    <property type="match status" value="1"/>
</dbReference>
<keyword evidence="5 7" id="KW-0472">Membrane</keyword>
<organism evidence="8 9">
    <name type="scientific">Epicoccum nigrum</name>
    <name type="common">Soil fungus</name>
    <name type="synonym">Epicoccum purpurascens</name>
    <dbReference type="NCBI Taxonomy" id="105696"/>
    <lineage>
        <taxon>Eukaryota</taxon>
        <taxon>Fungi</taxon>
        <taxon>Dikarya</taxon>
        <taxon>Ascomycota</taxon>
        <taxon>Pezizomycotina</taxon>
        <taxon>Dothideomycetes</taxon>
        <taxon>Pleosporomycetidae</taxon>
        <taxon>Pleosporales</taxon>
        <taxon>Pleosporineae</taxon>
        <taxon>Didymellaceae</taxon>
        <taxon>Epicoccum</taxon>
    </lineage>
</organism>
<feature type="transmembrane region" description="Helical" evidence="7">
    <location>
        <begin position="275"/>
        <end position="300"/>
    </location>
</feature>
<feature type="transmembrane region" description="Helical" evidence="7">
    <location>
        <begin position="49"/>
        <end position="72"/>
    </location>
</feature>
<evidence type="ECO:0000256" key="1">
    <source>
        <dbReference type="ARBA" id="ARBA00004141"/>
    </source>
</evidence>
<dbReference type="InParanoid" id="A0A1Y2M5F7"/>
<accession>A0A1Y2M5F7</accession>
<evidence type="ECO:0000256" key="6">
    <source>
        <dbReference type="ARBA" id="ARBA00037968"/>
    </source>
</evidence>
<keyword evidence="4 7" id="KW-1133">Transmembrane helix</keyword>
<sequence>MSSMTEKKDSHSYQEKDHVLTELGVTLATRDALSPEDDRRILRRIDMHLLPIMGLSYMFQFLDKSALGYTAIMGLQTDLGMTGEQYSWASGIYYFGYLAASYPAAALMVRFPVAHTIAVSVAVWGAILMLTATCFDAEGLLAIRFFLGAAEAAIGPGLTVIVAMWYRRSEQPLRHGAWFMGNVVAGIFGGVLAYGVGHVRSIQPWKAVFLLFGALTVAWSAAIYLFLPNEPSSARFLDASDRKRAMTRVQENMTGIKNNTWKWSQSIEALLDVKIWLLVAIQVATNIANGGLHGFGSIVIKGMGFSTLNTLLVQMLGQVFQGVFVIIGTAGSTYFKNARTYFMAWNLAVALVGAVMIREVDPTQIWTRFMGYCLCIAFSANFPMVLSMSSGNIGGFTKKNTANAMIFIAYCGGNIIGPQLFFAKEAPSYPSGFLAMIVCCGAAFVLCFVLRIFLIWENNQRDRETGLEGVSANEAGDMNLADMTDKEMRSFRYVY</sequence>